<dbReference type="RefSeq" id="WP_369342589.1">
    <property type="nucleotide sequence ID" value="NZ_CP129682.1"/>
</dbReference>
<dbReference type="InterPro" id="IPR009732">
    <property type="entry name" value="DUF1304"/>
</dbReference>
<keyword evidence="1" id="KW-1133">Transmembrane helix</keyword>
<feature type="transmembrane region" description="Helical" evidence="1">
    <location>
        <begin position="48"/>
        <end position="67"/>
    </location>
</feature>
<dbReference type="KEGG" id="bfk:QN062_08605"/>
<dbReference type="Pfam" id="PF06993">
    <property type="entry name" value="DUF1304"/>
    <property type="match status" value="1"/>
</dbReference>
<accession>A0AB39UFC9</accession>
<evidence type="ECO:0000313" key="2">
    <source>
        <dbReference type="EMBL" id="XDS47641.1"/>
    </source>
</evidence>
<feature type="transmembrane region" description="Helical" evidence="1">
    <location>
        <begin position="74"/>
        <end position="94"/>
    </location>
</feature>
<dbReference type="EMBL" id="CP129683">
    <property type="protein sequence ID" value="XDS51627.1"/>
    <property type="molecule type" value="Genomic_DNA"/>
</dbReference>
<name>A0AB39UFC9_9BIFI</name>
<reference evidence="2" key="1">
    <citation type="submission" date="2023-07" db="EMBL/GenBank/DDBJ databases">
        <title>Bifidobacterium aquikefiriaerophilum sp. nov. and Bifidobacterium eccum sp. nov., isolated from water kefir.</title>
        <authorList>
            <person name="Breselge S."/>
            <person name="Bellassi P."/>
            <person name="Barcenilla C."/>
            <person name="Alvarez-Ordonez A."/>
            <person name="Morelli L."/>
            <person name="Cotter P.D."/>
        </authorList>
    </citation>
    <scope>NUCLEOTIDE SEQUENCE</scope>
    <source>
        <strain evidence="4">WK012_4_13</strain>
        <strain evidence="3">WK013_4_14</strain>
        <strain evidence="2">WK048_4_13</strain>
    </source>
</reference>
<organism evidence="2">
    <name type="scientific">Bifidobacterium fermentum</name>
    <dbReference type="NCBI Taxonomy" id="3059035"/>
    <lineage>
        <taxon>Bacteria</taxon>
        <taxon>Bacillati</taxon>
        <taxon>Actinomycetota</taxon>
        <taxon>Actinomycetes</taxon>
        <taxon>Bifidobacteriales</taxon>
        <taxon>Bifidobacteriaceae</taxon>
        <taxon>Bifidobacterium</taxon>
    </lineage>
</organism>
<protein>
    <submittedName>
        <fullName evidence="2">DUF1304 domain-containing protein</fullName>
    </submittedName>
</protein>
<sequence>MILVGCLCGYIFVLESFLWMRESTMRVFSVSGTDEAESTREMAFNQGFYNLFIGLMALGGSIAYLSGRFTVGMTLMLAAAASMSAAAIVLFVSSPDKRGAAVKQLVLPLVGGVLLLLSIL</sequence>
<keyword evidence="1" id="KW-0812">Transmembrane</keyword>
<evidence type="ECO:0000256" key="1">
    <source>
        <dbReference type="SAM" id="Phobius"/>
    </source>
</evidence>
<evidence type="ECO:0000313" key="4">
    <source>
        <dbReference type="EMBL" id="XDS51627.1"/>
    </source>
</evidence>
<keyword evidence="1" id="KW-0472">Membrane</keyword>
<dbReference type="AlphaFoldDB" id="A0AB39UFC9"/>
<dbReference type="EMBL" id="CP129675">
    <property type="protein sequence ID" value="XDS47641.1"/>
    <property type="molecule type" value="Genomic_DNA"/>
</dbReference>
<evidence type="ECO:0000313" key="3">
    <source>
        <dbReference type="EMBL" id="XDS49666.1"/>
    </source>
</evidence>
<gene>
    <name evidence="4" type="ORF">QN062_08605</name>
    <name evidence="3" type="ORF">QN216_02795</name>
    <name evidence="2" type="ORF">QN217_07650</name>
</gene>
<dbReference type="EMBL" id="CP129682">
    <property type="protein sequence ID" value="XDS49666.1"/>
    <property type="molecule type" value="Genomic_DNA"/>
</dbReference>
<proteinExistence type="predicted"/>
<feature type="transmembrane region" description="Helical" evidence="1">
    <location>
        <begin position="100"/>
        <end position="119"/>
    </location>
</feature>